<reference evidence="1 2" key="1">
    <citation type="submission" date="2019-02" db="EMBL/GenBank/DDBJ databases">
        <title>Draft Genome Sequence of Streptomyces sp. AM-2504, identified by 16S rRNA comparative analysis as a Streptomyces Kasugaensis strain.</title>
        <authorList>
            <person name="Napolioni V."/>
            <person name="Giuliodori A.M."/>
            <person name="Spurio R."/>
            <person name="Fabbretti A."/>
        </authorList>
    </citation>
    <scope>NUCLEOTIDE SEQUENCE [LARGE SCALE GENOMIC DNA]</scope>
    <source>
        <strain evidence="1 2">AM-2504</strain>
    </source>
</reference>
<protein>
    <submittedName>
        <fullName evidence="1">Uncharacterized protein</fullName>
    </submittedName>
</protein>
<proteinExistence type="predicted"/>
<evidence type="ECO:0000313" key="1">
    <source>
        <dbReference type="EMBL" id="TBO54691.1"/>
    </source>
</evidence>
<organism evidence="1 2">
    <name type="scientific">Streptomyces kasugaensis</name>
    <dbReference type="NCBI Taxonomy" id="1946"/>
    <lineage>
        <taxon>Bacteria</taxon>
        <taxon>Bacillati</taxon>
        <taxon>Actinomycetota</taxon>
        <taxon>Actinomycetes</taxon>
        <taxon>Kitasatosporales</taxon>
        <taxon>Streptomycetaceae</taxon>
        <taxon>Streptomyces</taxon>
    </lineage>
</organism>
<dbReference type="EMBL" id="SIXH01000744">
    <property type="protein sequence ID" value="TBO54691.1"/>
    <property type="molecule type" value="Genomic_DNA"/>
</dbReference>
<accession>A0A4V2JHI4</accession>
<dbReference type="AlphaFoldDB" id="A0A4V2JHI4"/>
<name>A0A4V2JHI4_STRKA</name>
<dbReference type="Proteomes" id="UP000292452">
    <property type="component" value="Unassembled WGS sequence"/>
</dbReference>
<keyword evidence="2" id="KW-1185">Reference proteome</keyword>
<sequence>VPGRKIGPRCGVPDPDEEYRTLTNAEGGACLAHFEKREPSLGTCARAFGPSRIHEHACFSELAIARVKRRGKIVIVPARLRARNYCREHGRTRCPQCHPRGLRRCRRHLCADVPRHAA</sequence>
<evidence type="ECO:0000313" key="2">
    <source>
        <dbReference type="Proteomes" id="UP000292452"/>
    </source>
</evidence>
<feature type="non-terminal residue" evidence="1">
    <location>
        <position position="1"/>
    </location>
</feature>
<gene>
    <name evidence="1" type="ORF">EYS09_37195</name>
</gene>
<comment type="caution">
    <text evidence="1">The sequence shown here is derived from an EMBL/GenBank/DDBJ whole genome shotgun (WGS) entry which is preliminary data.</text>
</comment>